<feature type="domain" description="GGDEF" evidence="4">
    <location>
        <begin position="444"/>
        <end position="577"/>
    </location>
</feature>
<evidence type="ECO:0000259" key="4">
    <source>
        <dbReference type="PROSITE" id="PS50887"/>
    </source>
</evidence>
<evidence type="ECO:0000313" key="5">
    <source>
        <dbReference type="EMBL" id="GLS03545.1"/>
    </source>
</evidence>
<dbReference type="NCBIfam" id="TIGR00254">
    <property type="entry name" value="GGDEF"/>
    <property type="match status" value="1"/>
</dbReference>
<dbReference type="RefSeq" id="WP_018748164.1">
    <property type="nucleotide sequence ID" value="NZ_BSOZ01000006.1"/>
</dbReference>
<proteinExistence type="predicted"/>
<dbReference type="InterPro" id="IPR043128">
    <property type="entry name" value="Rev_trsase/Diguanyl_cyclase"/>
</dbReference>
<dbReference type="InterPro" id="IPR050469">
    <property type="entry name" value="Diguanylate_Cyclase"/>
</dbReference>
<organism evidence="5 6">
    <name type="scientific">Chitiniphilus shinanonensis</name>
    <dbReference type="NCBI Taxonomy" id="553088"/>
    <lineage>
        <taxon>Bacteria</taxon>
        <taxon>Pseudomonadati</taxon>
        <taxon>Pseudomonadota</taxon>
        <taxon>Betaproteobacteria</taxon>
        <taxon>Neisseriales</taxon>
        <taxon>Chitinibacteraceae</taxon>
        <taxon>Chitiniphilus</taxon>
    </lineage>
</organism>
<name>A0ABQ6BQS6_9NEIS</name>
<gene>
    <name evidence="5" type="ORF">GCM10007860_06900</name>
</gene>
<dbReference type="InterPro" id="IPR000160">
    <property type="entry name" value="GGDEF_dom"/>
</dbReference>
<dbReference type="PROSITE" id="PS50887">
    <property type="entry name" value="GGDEF"/>
    <property type="match status" value="1"/>
</dbReference>
<evidence type="ECO:0000256" key="3">
    <source>
        <dbReference type="SAM" id="Coils"/>
    </source>
</evidence>
<dbReference type="InterPro" id="IPR029787">
    <property type="entry name" value="Nucleotide_cyclase"/>
</dbReference>
<keyword evidence="6" id="KW-1185">Reference proteome</keyword>
<dbReference type="SUPFAM" id="SSF55073">
    <property type="entry name" value="Nucleotide cyclase"/>
    <property type="match status" value="1"/>
</dbReference>
<evidence type="ECO:0000313" key="6">
    <source>
        <dbReference type="Proteomes" id="UP001156836"/>
    </source>
</evidence>
<dbReference type="PANTHER" id="PTHR45138">
    <property type="entry name" value="REGULATORY COMPONENTS OF SENSORY TRANSDUCTION SYSTEM"/>
    <property type="match status" value="1"/>
</dbReference>
<reference evidence="6" key="1">
    <citation type="journal article" date="2019" name="Int. J. Syst. Evol. Microbiol.">
        <title>The Global Catalogue of Microorganisms (GCM) 10K type strain sequencing project: providing services to taxonomists for standard genome sequencing and annotation.</title>
        <authorList>
            <consortium name="The Broad Institute Genomics Platform"/>
            <consortium name="The Broad Institute Genome Sequencing Center for Infectious Disease"/>
            <person name="Wu L."/>
            <person name="Ma J."/>
        </authorList>
    </citation>
    <scope>NUCLEOTIDE SEQUENCE [LARGE SCALE GENOMIC DNA]</scope>
    <source>
        <strain evidence="6">NBRC 104970</strain>
    </source>
</reference>
<evidence type="ECO:0000256" key="1">
    <source>
        <dbReference type="ARBA" id="ARBA00012528"/>
    </source>
</evidence>
<evidence type="ECO:0000256" key="2">
    <source>
        <dbReference type="ARBA" id="ARBA00034247"/>
    </source>
</evidence>
<dbReference type="EMBL" id="BSOZ01000006">
    <property type="protein sequence ID" value="GLS03545.1"/>
    <property type="molecule type" value="Genomic_DNA"/>
</dbReference>
<accession>A0ABQ6BQS6</accession>
<dbReference type="EC" id="2.7.7.65" evidence="1"/>
<keyword evidence="3" id="KW-0175">Coiled coil</keyword>
<dbReference type="PANTHER" id="PTHR45138:SF9">
    <property type="entry name" value="DIGUANYLATE CYCLASE DGCM-RELATED"/>
    <property type="match status" value="1"/>
</dbReference>
<dbReference type="CDD" id="cd01949">
    <property type="entry name" value="GGDEF"/>
    <property type="match status" value="1"/>
</dbReference>
<comment type="catalytic activity">
    <reaction evidence="2">
        <text>2 GTP = 3',3'-c-di-GMP + 2 diphosphate</text>
        <dbReference type="Rhea" id="RHEA:24898"/>
        <dbReference type="ChEBI" id="CHEBI:33019"/>
        <dbReference type="ChEBI" id="CHEBI:37565"/>
        <dbReference type="ChEBI" id="CHEBI:58805"/>
        <dbReference type="EC" id="2.7.7.65"/>
    </reaction>
</comment>
<feature type="coiled-coil region" evidence="3">
    <location>
        <begin position="389"/>
        <end position="416"/>
    </location>
</feature>
<dbReference type="SMART" id="SM00267">
    <property type="entry name" value="GGDEF"/>
    <property type="match status" value="1"/>
</dbReference>
<comment type="caution">
    <text evidence="5">The sequence shown here is derived from an EMBL/GenBank/DDBJ whole genome shotgun (WGS) entry which is preliminary data.</text>
</comment>
<sequence length="580" mass="63679">MNALSIDQKFRTGSLLIIGIALLLAGQLAWSNFERYRRNLDNLHNLALYRAALEIANAASAERGPSGSLMDNNGTASEAWRQRLAKARTRTDLALDRVATLLAQHPESLPAAGDTLAEVRPALDQMRMLIDSLAAQPLSERSEIEIAYAIERMFSVVDRVKPLIVEIGNHATKADRNVADAVLMAQMVGNMREYAGRLGSLFIAPLATRQPIELALRRRIGNMRGRLDELNGLLARQVGGYWDRPEIEQARFAISQQYFGGNEQFLESILRVGRHSGDYPLSAAGFVQRYVPTMQAMEQLKHLIIETGAEAAAAERDAACWGMLFALLQGIAIAGVLSLLLRTGRCRLLRPLLQARRAIVELAHGDTAPITRPHAGREVGELFDAIDILRACQQQRDLLEKRLTALTRQLKQQAETDPLTGVSNRRALVELGEQLLLGASLGGGQMGLLLFDIDHFKRVNDLYGHPAGDEVLRVVAQRVRAACRSEDNVGRFGGEEFTVLVPRTDQGAARVLAEKLRCLIAEVPIVLADGQSLTVTASFGIALSRAEDDWIALLAMADQALYLAKRNGRNRVESANDTAD</sequence>
<dbReference type="Gene3D" id="3.30.70.270">
    <property type="match status" value="1"/>
</dbReference>
<dbReference type="Proteomes" id="UP001156836">
    <property type="component" value="Unassembled WGS sequence"/>
</dbReference>
<protein>
    <recommendedName>
        <fullName evidence="1">diguanylate cyclase</fullName>
        <ecNumber evidence="1">2.7.7.65</ecNumber>
    </recommendedName>
</protein>
<dbReference type="Pfam" id="PF00990">
    <property type="entry name" value="GGDEF"/>
    <property type="match status" value="1"/>
</dbReference>